<dbReference type="FunFam" id="1.25.40.10:FF:001100">
    <property type="entry name" value="Pentatricopeptide repeat-containing protein"/>
    <property type="match status" value="1"/>
</dbReference>
<feature type="repeat" description="PPR" evidence="2">
    <location>
        <begin position="611"/>
        <end position="645"/>
    </location>
</feature>
<dbReference type="PANTHER" id="PTHR47926:SF530">
    <property type="entry name" value="DYW DOMAIN-CONTAINING PROTEIN"/>
    <property type="match status" value="1"/>
</dbReference>
<dbReference type="FunFam" id="1.25.40.10:FF:000073">
    <property type="entry name" value="Pentatricopeptide repeat-containing protein chloroplastic"/>
    <property type="match status" value="1"/>
</dbReference>
<dbReference type="Pfam" id="PF14432">
    <property type="entry name" value="DYW_deaminase"/>
    <property type="match status" value="1"/>
</dbReference>
<dbReference type="InterPro" id="IPR046849">
    <property type="entry name" value="E2_motif"/>
</dbReference>
<feature type="repeat" description="PPR" evidence="2">
    <location>
        <begin position="681"/>
        <end position="711"/>
    </location>
</feature>
<feature type="repeat" description="PPR" evidence="2">
    <location>
        <begin position="510"/>
        <end position="544"/>
    </location>
</feature>
<evidence type="ECO:0000256" key="2">
    <source>
        <dbReference type="PROSITE-ProRule" id="PRU00708"/>
    </source>
</evidence>
<feature type="domain" description="DYW" evidence="3">
    <location>
        <begin position="1229"/>
        <end position="1320"/>
    </location>
</feature>
<evidence type="ECO:0000256" key="1">
    <source>
        <dbReference type="ARBA" id="ARBA00022737"/>
    </source>
</evidence>
<dbReference type="InterPro" id="IPR032867">
    <property type="entry name" value="DYW_dom"/>
</dbReference>
<keyword evidence="5" id="KW-1185">Reference proteome</keyword>
<dbReference type="InterPro" id="IPR011990">
    <property type="entry name" value="TPR-like_helical_dom_sf"/>
</dbReference>
<dbReference type="GO" id="GO:0043248">
    <property type="term" value="P:proteasome assembly"/>
    <property type="evidence" value="ECO:0007669"/>
    <property type="project" value="InterPro"/>
</dbReference>
<dbReference type="Pfam" id="PF13041">
    <property type="entry name" value="PPR_2"/>
    <property type="match status" value="5"/>
</dbReference>
<organism evidence="4 5">
    <name type="scientific">Papaver somniferum</name>
    <name type="common">Opium poppy</name>
    <dbReference type="NCBI Taxonomy" id="3469"/>
    <lineage>
        <taxon>Eukaryota</taxon>
        <taxon>Viridiplantae</taxon>
        <taxon>Streptophyta</taxon>
        <taxon>Embryophyta</taxon>
        <taxon>Tracheophyta</taxon>
        <taxon>Spermatophyta</taxon>
        <taxon>Magnoliopsida</taxon>
        <taxon>Ranunculales</taxon>
        <taxon>Papaveraceae</taxon>
        <taxon>Papaveroideae</taxon>
        <taxon>Papaver</taxon>
    </lineage>
</organism>
<dbReference type="InterPro" id="IPR016024">
    <property type="entry name" value="ARM-type_fold"/>
</dbReference>
<dbReference type="Pfam" id="PF20430">
    <property type="entry name" value="Eplus_motif"/>
    <property type="match status" value="1"/>
</dbReference>
<name>A0A4Y7L8E2_PAPSO</name>
<reference evidence="4 5" key="1">
    <citation type="journal article" date="2018" name="Science">
        <title>The opium poppy genome and morphinan production.</title>
        <authorList>
            <person name="Guo L."/>
            <person name="Winzer T."/>
            <person name="Yang X."/>
            <person name="Li Y."/>
            <person name="Ning Z."/>
            <person name="He Z."/>
            <person name="Teodor R."/>
            <person name="Lu Y."/>
            <person name="Bowser T.A."/>
            <person name="Graham I.A."/>
            <person name="Ye K."/>
        </authorList>
    </citation>
    <scope>NUCLEOTIDE SEQUENCE [LARGE SCALE GENOMIC DNA]</scope>
    <source>
        <strain evidence="5">cv. HN1</strain>
        <tissue evidence="4">Leaves</tissue>
    </source>
</reference>
<dbReference type="Proteomes" id="UP000316621">
    <property type="component" value="Chromosome 10"/>
</dbReference>
<dbReference type="PANTHER" id="PTHR47926">
    <property type="entry name" value="PENTATRICOPEPTIDE REPEAT-CONTAINING PROTEIN"/>
    <property type="match status" value="1"/>
</dbReference>
<dbReference type="SUPFAM" id="SSF48371">
    <property type="entry name" value="ARM repeat"/>
    <property type="match status" value="1"/>
</dbReference>
<dbReference type="FunFam" id="1.25.40.10:FF:000227">
    <property type="entry name" value="Pentatricopeptide repeat-containing protein At3g13880"/>
    <property type="match status" value="1"/>
</dbReference>
<keyword evidence="1" id="KW-0677">Repeat</keyword>
<dbReference type="InterPro" id="IPR011989">
    <property type="entry name" value="ARM-like"/>
</dbReference>
<dbReference type="GO" id="GO:0008270">
    <property type="term" value="F:zinc ion binding"/>
    <property type="evidence" value="ECO:0007669"/>
    <property type="project" value="InterPro"/>
</dbReference>
<dbReference type="FunFam" id="1.25.40.10:FF:000366">
    <property type="entry name" value="Pentatricopeptide (PPR) repeat-containing protein"/>
    <property type="match status" value="1"/>
</dbReference>
<dbReference type="InterPro" id="IPR046848">
    <property type="entry name" value="E_motif"/>
</dbReference>
<dbReference type="GO" id="GO:0009451">
    <property type="term" value="P:RNA modification"/>
    <property type="evidence" value="ECO:0007669"/>
    <property type="project" value="InterPro"/>
</dbReference>
<evidence type="ECO:0000259" key="3">
    <source>
        <dbReference type="Pfam" id="PF14432"/>
    </source>
</evidence>
<gene>
    <name evidence="4" type="ORF">C5167_043175</name>
</gene>
<feature type="repeat" description="PPR" evidence="2">
    <location>
        <begin position="1014"/>
        <end position="1048"/>
    </location>
</feature>
<dbReference type="GO" id="GO:0003723">
    <property type="term" value="F:RNA binding"/>
    <property type="evidence" value="ECO:0007669"/>
    <property type="project" value="InterPro"/>
</dbReference>
<dbReference type="Gene3D" id="1.25.40.10">
    <property type="entry name" value="Tetratricopeptide repeat domain"/>
    <property type="match status" value="6"/>
</dbReference>
<proteinExistence type="predicted"/>
<sequence length="1379" mass="151634">MEELSLEDPSVLLEAASEFALYPGVQNDESVKNLLDRFPLPLIFSALQNKSDVPGLESTLLNCLERIFRTKYGASLIPQYMTFIQVGLSAESQSVRCLACKAVSCLLDNDDKVADTAAQLVIDHGIYPSLLDSLTHGDELVAAASINAVKSLASSPKGIDVIFPANVDESTHLRNVAANCSSLGRVRVMALIVKLFSVSSSVASRAHNSNLLNLLEAEVDSKNDMLTILSVLELLYELSEIPHAAEFLSRSTLLQLLTTLISDASVESILRSRAIMISARLLSSEGLSCLDESNVNAVLEALDSRLESLKGQDADECETVLEALGEIGSSNQGAVLLLSSSSPVARHVVEAAFDRQGRGAQLAALHALGNISGENRSDHSKLLNDTAEECLRRIIYDTAGESPKLTPSGLFLSVLRQDSEVRLVAYRLLTGLVARQWCLQQICSKQEIIDVVTDPHTESTKNGMEARYNCCKSIYGALSALDTTHPSLIKIATKIFGCARNVFEEIAEPDVLSWSALISGYVQNGFCFEAVSAFQKMHSSGVQCNEFVFSSVLKACSGRKNLKLGKQIHGMLIKTCFQYNVFVLNTLHTVYAKCGELLDSQKVFDEMPERNIVSWNALFSSYVQNDCCAEAISLFQEMIVSGLLPNEFSLSSILNACTGSTDYGQGRKVHGYLIKLGHYSDSFSANALLDMYAKLGDLEAAKTVFEEIKQPDIVSWNAIISGCVLQEDHDWALRLFAEMKMVGTIPDMFTLSSVLKSGAEMGMKELSMQIHSDLIKRDVGSDFFVGVGLVDVYSKCDLIEDARKVFDTLPKRDVIAWNAMISGYSQSGDDGEALSVFVAMQKEGLGFDQTTLSAVLKSTASLQTNIVTRQVHVLIVKSGFQSDDYIVNSLVDSYGKCKLLMEARRYFEEHPSQNVVPFTSMITAFTQHGEGEEALKLFLKMLDKGVTLDGFVYSSLLNACTTLSAYEQGKQIHVHILKSGFISGFTGNALVNMYGKCGSIEDAHCAFSELPERGVVAWSAMIGGLAQHGCGKEALDMFNKMLNDGVSPNHITLVNVLCACNHAGLVMEAKRVFESMELLFGIKPLQEHYACMVDLLGRAGKLNEAMELVRKMPFEADASVWGALLGASRIHGDLELGKYAADKLIVLEPEKSVTHTLLANIYAASGDWSGVSDVRRLMKDSKVKKEPAMSWIEVKDAVHTFMAGDRNHNRTEEIYAKLDELSDLLSKAGYVPRVDVDLHDVDRSMKEELLSHHSEKLAVAFGLIATPPGAPIRVKKNLRVCIDCHTAIKFISEIVSREIIVRDISRYHHFRNGSCSCGDYCVEYRYTLKDFKRISKIIIASWVRPYSANSGFSYILNHFTQLLPVLAYKNLIVNQVRYK</sequence>
<dbReference type="InterPro" id="IPR046960">
    <property type="entry name" value="PPR_At4g14850-like_plant"/>
</dbReference>
<feature type="repeat" description="PPR" evidence="2">
    <location>
        <begin position="813"/>
        <end position="847"/>
    </location>
</feature>
<dbReference type="PROSITE" id="PS51375">
    <property type="entry name" value="PPR"/>
    <property type="match status" value="7"/>
</dbReference>
<evidence type="ECO:0000313" key="5">
    <source>
        <dbReference type="Proteomes" id="UP000316621"/>
    </source>
</evidence>
<dbReference type="Gramene" id="RZC80611">
    <property type="protein sequence ID" value="RZC80611"/>
    <property type="gene ID" value="C5167_043175"/>
</dbReference>
<evidence type="ECO:0000313" key="4">
    <source>
        <dbReference type="EMBL" id="RZC80611.1"/>
    </source>
</evidence>
<dbReference type="NCBIfam" id="TIGR00756">
    <property type="entry name" value="PPR"/>
    <property type="match status" value="6"/>
</dbReference>
<dbReference type="InterPro" id="IPR019538">
    <property type="entry name" value="PSMD5"/>
</dbReference>
<dbReference type="FunFam" id="1.25.40.10:FF:000031">
    <property type="entry name" value="Pentatricopeptide repeat-containing protein mitochondrial"/>
    <property type="match status" value="1"/>
</dbReference>
<dbReference type="Pfam" id="PF20431">
    <property type="entry name" value="E_motif"/>
    <property type="match status" value="1"/>
</dbReference>
<dbReference type="EMBL" id="CM010724">
    <property type="protein sequence ID" value="RZC80611.1"/>
    <property type="molecule type" value="Genomic_DNA"/>
</dbReference>
<dbReference type="InterPro" id="IPR002885">
    <property type="entry name" value="PPR_rpt"/>
</dbReference>
<feature type="non-terminal residue" evidence="4">
    <location>
        <position position="1379"/>
    </location>
</feature>
<dbReference type="Pfam" id="PF10508">
    <property type="entry name" value="Proteasom_PSMB"/>
    <property type="match status" value="1"/>
</dbReference>
<dbReference type="FunFam" id="1.25.40.10:FF:000578">
    <property type="entry name" value="Pentatricopeptide repeat-containing protein"/>
    <property type="match status" value="1"/>
</dbReference>
<dbReference type="Pfam" id="PF01535">
    <property type="entry name" value="PPR"/>
    <property type="match status" value="4"/>
</dbReference>
<feature type="repeat" description="PPR" evidence="2">
    <location>
        <begin position="712"/>
        <end position="746"/>
    </location>
</feature>
<accession>A0A4Y7L8E2</accession>
<feature type="repeat" description="PPR" evidence="2">
    <location>
        <begin position="914"/>
        <end position="948"/>
    </location>
</feature>
<protein>
    <recommendedName>
        <fullName evidence="3">DYW domain-containing protein</fullName>
    </recommendedName>
</protein>
<dbReference type="Gene3D" id="1.25.10.10">
    <property type="entry name" value="Leucine-rich Repeat Variant"/>
    <property type="match status" value="1"/>
</dbReference>